<dbReference type="EMBL" id="JACEIK010001876">
    <property type="protein sequence ID" value="MCD7472804.1"/>
    <property type="molecule type" value="Genomic_DNA"/>
</dbReference>
<evidence type="ECO:0008006" key="3">
    <source>
        <dbReference type="Google" id="ProtNLM"/>
    </source>
</evidence>
<dbReference type="SUPFAM" id="SSF56219">
    <property type="entry name" value="DNase I-like"/>
    <property type="match status" value="1"/>
</dbReference>
<dbReference type="Proteomes" id="UP000823775">
    <property type="component" value="Unassembled WGS sequence"/>
</dbReference>
<dbReference type="Gene3D" id="3.60.10.10">
    <property type="entry name" value="Endonuclease/exonuclease/phosphatase"/>
    <property type="match status" value="1"/>
</dbReference>
<gene>
    <name evidence="1" type="ORF">HAX54_014170</name>
</gene>
<dbReference type="PANTHER" id="PTHR35218">
    <property type="entry name" value="RNASE H DOMAIN-CONTAINING PROTEIN"/>
    <property type="match status" value="1"/>
</dbReference>
<comment type="caution">
    <text evidence="1">The sequence shown here is derived from an EMBL/GenBank/DDBJ whole genome shotgun (WGS) entry which is preliminary data.</text>
</comment>
<evidence type="ECO:0000313" key="2">
    <source>
        <dbReference type="Proteomes" id="UP000823775"/>
    </source>
</evidence>
<organism evidence="1 2">
    <name type="scientific">Datura stramonium</name>
    <name type="common">Jimsonweed</name>
    <name type="synonym">Common thornapple</name>
    <dbReference type="NCBI Taxonomy" id="4076"/>
    <lineage>
        <taxon>Eukaryota</taxon>
        <taxon>Viridiplantae</taxon>
        <taxon>Streptophyta</taxon>
        <taxon>Embryophyta</taxon>
        <taxon>Tracheophyta</taxon>
        <taxon>Spermatophyta</taxon>
        <taxon>Magnoliopsida</taxon>
        <taxon>eudicotyledons</taxon>
        <taxon>Gunneridae</taxon>
        <taxon>Pentapetalae</taxon>
        <taxon>asterids</taxon>
        <taxon>lamiids</taxon>
        <taxon>Solanales</taxon>
        <taxon>Solanaceae</taxon>
        <taxon>Solanoideae</taxon>
        <taxon>Datureae</taxon>
        <taxon>Datura</taxon>
    </lineage>
</organism>
<name>A0ABS8TPH2_DATST</name>
<keyword evidence="2" id="KW-1185">Reference proteome</keyword>
<protein>
    <recommendedName>
        <fullName evidence="3">Endonuclease/exonuclease/phosphatase domain-containing protein</fullName>
    </recommendedName>
</protein>
<dbReference type="PANTHER" id="PTHR35218:SF9">
    <property type="entry name" value="ENDONUCLEASE_EXONUCLEASE_PHOSPHATASE DOMAIN-CONTAINING PROTEIN"/>
    <property type="match status" value="1"/>
</dbReference>
<evidence type="ECO:0000313" key="1">
    <source>
        <dbReference type="EMBL" id="MCD7472804.1"/>
    </source>
</evidence>
<dbReference type="InterPro" id="IPR036691">
    <property type="entry name" value="Endo/exonu/phosph_ase_sf"/>
</dbReference>
<proteinExistence type="predicted"/>
<reference evidence="1 2" key="1">
    <citation type="journal article" date="2021" name="BMC Genomics">
        <title>Datura genome reveals duplications of psychoactive alkaloid biosynthetic genes and high mutation rate following tissue culture.</title>
        <authorList>
            <person name="Rajewski A."/>
            <person name="Carter-House D."/>
            <person name="Stajich J."/>
            <person name="Litt A."/>
        </authorList>
    </citation>
    <scope>NUCLEOTIDE SEQUENCE [LARGE SCALE GENOMIC DNA]</scope>
    <source>
        <strain evidence="1">AR-01</strain>
    </source>
</reference>
<accession>A0ABS8TPH2</accession>
<feature type="non-terminal residue" evidence="1">
    <location>
        <position position="103"/>
    </location>
</feature>
<sequence>MIGYAHLPSPRPMNFLIWNCRGSTSPEFRMNFRALLDCHKPALVVLSETHRALHHTMPQEFHFSNVAVIPTEGQAGGIAILWRADQNVSEVGLILQNIHCMIK</sequence>